<accession>A0A1J1J6L3</accession>
<organism evidence="4 5">
    <name type="scientific">Clunio marinus</name>
    <dbReference type="NCBI Taxonomy" id="568069"/>
    <lineage>
        <taxon>Eukaryota</taxon>
        <taxon>Metazoa</taxon>
        <taxon>Ecdysozoa</taxon>
        <taxon>Arthropoda</taxon>
        <taxon>Hexapoda</taxon>
        <taxon>Insecta</taxon>
        <taxon>Pterygota</taxon>
        <taxon>Neoptera</taxon>
        <taxon>Endopterygota</taxon>
        <taxon>Diptera</taxon>
        <taxon>Nematocera</taxon>
        <taxon>Chironomoidea</taxon>
        <taxon>Chironomidae</taxon>
        <taxon>Clunio</taxon>
    </lineage>
</organism>
<dbReference type="SUPFAM" id="SSF52075">
    <property type="entry name" value="Outer arm dynein light chain 1"/>
    <property type="match status" value="1"/>
</dbReference>
<proteinExistence type="predicted"/>
<dbReference type="PANTHER" id="PTHR48051:SF54">
    <property type="entry name" value="LEUCINE-RICH REPEAT-CONTAINING PROTEIN"/>
    <property type="match status" value="1"/>
</dbReference>
<dbReference type="InterPro" id="IPR032675">
    <property type="entry name" value="LRR_dom_sf"/>
</dbReference>
<dbReference type="InterPro" id="IPR050216">
    <property type="entry name" value="LRR_domain-containing"/>
</dbReference>
<dbReference type="OrthoDB" id="1060944at2759"/>
<keyword evidence="5" id="KW-1185">Reference proteome</keyword>
<dbReference type="EMBL" id="CVRI01000074">
    <property type="protein sequence ID" value="CRL08053.1"/>
    <property type="molecule type" value="Genomic_DNA"/>
</dbReference>
<evidence type="ECO:0000256" key="2">
    <source>
        <dbReference type="ARBA" id="ARBA00022737"/>
    </source>
</evidence>
<sequence length="233" mass="26268">MRPPHFGQDITNTTSQNNNSGDGNGDGDSDRTRQEYIISRLTQNGATPVAHIAGRGIIRVVSRCEDAKENNNLDLSECSLIQVPDAVYHLMRHTELKSCDLSGNVITKISPKFAVKFNLITELNLSQNQMAKLPDELSDLNYLETLDISCNSFLSLPTVVFKLKNLKKLIAHTNKIIEIDFDLLDVNNNSLESVDLRFNPLTGICYDILKEAKVNFKIELSERMKEDWEDLDI</sequence>
<gene>
    <name evidence="4" type="ORF">CLUMA_CG020980</name>
</gene>
<evidence type="ECO:0000256" key="3">
    <source>
        <dbReference type="SAM" id="MobiDB-lite"/>
    </source>
</evidence>
<evidence type="ECO:0000313" key="5">
    <source>
        <dbReference type="Proteomes" id="UP000183832"/>
    </source>
</evidence>
<keyword evidence="2" id="KW-0677">Repeat</keyword>
<protein>
    <submittedName>
        <fullName evidence="4">CLUMA_CG020980, isoform B</fullName>
    </submittedName>
</protein>
<dbReference type="InterPro" id="IPR001611">
    <property type="entry name" value="Leu-rich_rpt"/>
</dbReference>
<reference evidence="4 5" key="1">
    <citation type="submission" date="2015-04" db="EMBL/GenBank/DDBJ databases">
        <authorList>
            <person name="Syromyatnikov M.Y."/>
            <person name="Popov V.N."/>
        </authorList>
    </citation>
    <scope>NUCLEOTIDE SEQUENCE [LARGE SCALE GENOMIC DNA]</scope>
</reference>
<dbReference type="STRING" id="568069.A0A1J1J6L3"/>
<dbReference type="GO" id="GO:0005737">
    <property type="term" value="C:cytoplasm"/>
    <property type="evidence" value="ECO:0007669"/>
    <property type="project" value="TreeGrafter"/>
</dbReference>
<keyword evidence="1" id="KW-0433">Leucine-rich repeat</keyword>
<dbReference type="PANTHER" id="PTHR48051">
    <property type="match status" value="1"/>
</dbReference>
<dbReference type="Gene3D" id="3.80.10.10">
    <property type="entry name" value="Ribonuclease Inhibitor"/>
    <property type="match status" value="1"/>
</dbReference>
<evidence type="ECO:0000256" key="1">
    <source>
        <dbReference type="ARBA" id="ARBA00022614"/>
    </source>
</evidence>
<evidence type="ECO:0000313" key="4">
    <source>
        <dbReference type="EMBL" id="CRL08053.1"/>
    </source>
</evidence>
<name>A0A1J1J6L3_9DIPT</name>
<dbReference type="AlphaFoldDB" id="A0A1J1J6L3"/>
<dbReference type="Pfam" id="PF13855">
    <property type="entry name" value="LRR_8"/>
    <property type="match status" value="1"/>
</dbReference>
<feature type="region of interest" description="Disordered" evidence="3">
    <location>
        <begin position="1"/>
        <end position="31"/>
    </location>
</feature>
<dbReference type="Proteomes" id="UP000183832">
    <property type="component" value="Unassembled WGS sequence"/>
</dbReference>